<dbReference type="InterPro" id="IPR036390">
    <property type="entry name" value="WH_DNA-bd_sf"/>
</dbReference>
<comment type="function">
    <text evidence="4">Transcription factor that plays a role in the activation of archaeal genes transcribed by RNA polymerase. Facilitates transcription initiation by enhancing TATA-box recognition by TATA-box-binding protein (Tbp), and transcription factor B (Tfb) and RNA polymerase recruitment. Not absolutely required for transcription in vitro, but particularly important in cases where Tbp or Tfb function is not optimal. It dynamically alters the nucleic acid-binding properties of RNA polymerases by stabilizing the initiation complex and destabilizing elongation complexes. Seems to translocate with the RNA polymerase following initiation and acts by binding to the non template strand of the transcription bubble in elongation complexes.</text>
</comment>
<dbReference type="AlphaFoldDB" id="B3V5Q3"/>
<evidence type="ECO:0000256" key="2">
    <source>
        <dbReference type="ARBA" id="ARBA00023125"/>
    </source>
</evidence>
<proteinExistence type="inferred from homology"/>
<reference evidence="6" key="1">
    <citation type="journal article" date="2008" name="ISME J.">
        <title>Hindsight in the relative abundance, metabolic potential and genome dynamics of uncultivated marine archaea from comparative metagenomic analyses of bathypelagic plankton of different oceanic regions.</title>
        <authorList>
            <person name="Martin-Cuadrado A.B."/>
            <person name="Rodriguez-Valera F."/>
            <person name="Moreira D."/>
            <person name="Alba J.C."/>
            <person name="Ivars-Martinez E."/>
            <person name="Henn M.R."/>
            <person name="Talla E."/>
            <person name="Lopez-Garcia P."/>
        </authorList>
    </citation>
    <scope>NUCLEOTIDE SEQUENCE</scope>
</reference>
<evidence type="ECO:0000259" key="5">
    <source>
        <dbReference type="PROSITE" id="PS51344"/>
    </source>
</evidence>
<organism evidence="6">
    <name type="scientific">uncultured marine crenarchaeote AD1000-325-A12</name>
    <dbReference type="NCBI Taxonomy" id="526639"/>
    <lineage>
        <taxon>Archaea</taxon>
        <taxon>Nitrososphaerota</taxon>
        <taxon>Nitrososphaeria</taxon>
        <taxon>Nitrosopumilales</taxon>
        <taxon>environmental samples</taxon>
    </lineage>
</organism>
<keyword evidence="2 4" id="KW-0238">DNA-binding</keyword>
<dbReference type="EMBL" id="EU686620">
    <property type="protein sequence ID" value="ACF09613.1"/>
    <property type="molecule type" value="Genomic_DNA"/>
</dbReference>
<dbReference type="InterPro" id="IPR036388">
    <property type="entry name" value="WH-like_DNA-bd_sf"/>
</dbReference>
<gene>
    <name evidence="4" type="primary">tfe</name>
</gene>
<evidence type="ECO:0000256" key="3">
    <source>
        <dbReference type="ARBA" id="ARBA00023163"/>
    </source>
</evidence>
<protein>
    <recommendedName>
        <fullName evidence="4">Transcription factor E</fullName>
        <shortName evidence="4">TFE</shortName>
    </recommendedName>
    <alternativeName>
        <fullName evidence="4">TFIIE subunit alpha homolog</fullName>
    </alternativeName>
    <alternativeName>
        <fullName evidence="4">Transcription initiation factor TFIIE</fullName>
    </alternativeName>
</protein>
<reference evidence="6" key="2">
    <citation type="submission" date="2008-05" db="EMBL/GenBank/DDBJ databases">
        <authorList>
            <person name="Martin-Cuadrado A.-B."/>
            <person name="Rodriguez-Valera F."/>
            <person name="Moreira D."/>
            <person name="Alba J.-C."/>
            <person name="Ivars-Martinez E."/>
            <person name="Henn M.R."/>
            <person name="Talla E."/>
            <person name="Lopez-Garcia P."/>
        </authorList>
    </citation>
    <scope>NUCLEOTIDE SEQUENCE</scope>
</reference>
<dbReference type="InterPro" id="IPR016481">
    <property type="entry name" value="TF_E_archaea"/>
</dbReference>
<dbReference type="Pfam" id="PF02002">
    <property type="entry name" value="TFIIE_alpha"/>
    <property type="match status" value="1"/>
</dbReference>
<accession>B3V5Q3</accession>
<comment type="domain">
    <text evidence="4">The winged helix domain is involved in binding to DNA in the preinitiation complex.</text>
</comment>
<keyword evidence="1 4" id="KW-0805">Transcription regulation</keyword>
<dbReference type="Gene3D" id="1.10.10.10">
    <property type="entry name" value="Winged helix-like DNA-binding domain superfamily/Winged helix DNA-binding domain"/>
    <property type="match status" value="1"/>
</dbReference>
<comment type="subunit">
    <text evidence="4">Monomer. Interaction with RNA polymerase subunits RpoF and RpoE is necessary for Tfe stimulatory transcription activity. Able to interact with Tbp and RNA polymerase in the absence of DNA promoter. Interacts both with the preinitiation and elongation complexes.</text>
</comment>
<keyword evidence="3 4" id="KW-0804">Transcription</keyword>
<dbReference type="GO" id="GO:0006367">
    <property type="term" value="P:transcription initiation at RNA polymerase II promoter"/>
    <property type="evidence" value="ECO:0007669"/>
    <property type="project" value="InterPro"/>
</dbReference>
<dbReference type="PROSITE" id="PS51344">
    <property type="entry name" value="HTH_TFE_IIE"/>
    <property type="match status" value="1"/>
</dbReference>
<dbReference type="HAMAP" id="MF_01909">
    <property type="entry name" value="TFE_arch"/>
    <property type="match status" value="1"/>
</dbReference>
<sequence>MIDITFLPKKKFEDSFVKVAGLIGGEDYINVAKTLLRHEHATDEEIAEFTDLKINIVRKTLYDLFGRSLITGIRVRDVKRGWFVYRWKAQRDQVEPFVENQKKKAVERLTQRFDFEDDNEFYHCRNPTCLKYPFTKAIEVSFICQVCGQALRLLDNSKLMKALDWKIRQINSEEYDD</sequence>
<feature type="domain" description="HTH TFE/IIEalpha-type" evidence="5">
    <location>
        <begin position="12"/>
        <end position="95"/>
    </location>
</feature>
<evidence type="ECO:0000256" key="4">
    <source>
        <dbReference type="HAMAP-Rule" id="MF_01909"/>
    </source>
</evidence>
<dbReference type="InterPro" id="IPR024550">
    <property type="entry name" value="TFIIEa/SarR/Rpc3_HTH_dom"/>
</dbReference>
<dbReference type="InterPro" id="IPR002853">
    <property type="entry name" value="TFIIE_asu"/>
</dbReference>
<dbReference type="InterPro" id="IPR017919">
    <property type="entry name" value="TFIIE/TFIIEa_HTH"/>
</dbReference>
<dbReference type="PIRSF" id="PIRSF006373">
    <property type="entry name" value="TF_E_archaea"/>
    <property type="match status" value="1"/>
</dbReference>
<evidence type="ECO:0000313" key="6">
    <source>
        <dbReference type="EMBL" id="ACF09613.1"/>
    </source>
</evidence>
<dbReference type="SMART" id="SM00531">
    <property type="entry name" value="TFIIE"/>
    <property type="match status" value="1"/>
</dbReference>
<dbReference type="SUPFAM" id="SSF46785">
    <property type="entry name" value="Winged helix' DNA-binding domain"/>
    <property type="match status" value="1"/>
</dbReference>
<name>B3V5Q3_9ARCH</name>
<dbReference type="GO" id="GO:0006355">
    <property type="term" value="P:regulation of DNA-templated transcription"/>
    <property type="evidence" value="ECO:0007669"/>
    <property type="project" value="InterPro"/>
</dbReference>
<evidence type="ECO:0000256" key="1">
    <source>
        <dbReference type="ARBA" id="ARBA00023015"/>
    </source>
</evidence>
<comment type="similarity">
    <text evidence="4">Belongs to the TFE family.</text>
</comment>
<dbReference type="GO" id="GO:0003677">
    <property type="term" value="F:DNA binding"/>
    <property type="evidence" value="ECO:0007669"/>
    <property type="project" value="UniProtKB-KW"/>
</dbReference>